<accession>A0ABQ5QHC9</accession>
<gene>
    <name evidence="1" type="ORF">GETHLI_22380</name>
</gene>
<sequence length="197" mass="21723">MSRCRGAGAGQGRRGLAGILLLALPWTPALSAGAPEAYLRPQAFEEYETRAALLLSVAKFTEWPGEAFREGDAFVIGVLGESPIAAALEQMSGLTLQGRKVVVRRFRSSSELQACHVLYFARAEERSMAQLKDRLASRYVLTIGETSFFLGFGGAIQLFREEGGRLRFVLNRSALDQSRLRVAPQVQKFAKQIYIQP</sequence>
<evidence type="ECO:0000313" key="2">
    <source>
        <dbReference type="Proteomes" id="UP001165069"/>
    </source>
</evidence>
<evidence type="ECO:0008006" key="3">
    <source>
        <dbReference type="Google" id="ProtNLM"/>
    </source>
</evidence>
<keyword evidence="2" id="KW-1185">Reference proteome</keyword>
<dbReference type="RefSeq" id="WP_285575271.1">
    <property type="nucleotide sequence ID" value="NZ_BSDE01000004.1"/>
</dbReference>
<comment type="caution">
    <text evidence="1">The sequence shown here is derived from an EMBL/GenBank/DDBJ whole genome shotgun (WGS) entry which is preliminary data.</text>
</comment>
<organism evidence="1 2">
    <name type="scientific">Geothrix limicola</name>
    <dbReference type="NCBI Taxonomy" id="2927978"/>
    <lineage>
        <taxon>Bacteria</taxon>
        <taxon>Pseudomonadati</taxon>
        <taxon>Acidobacteriota</taxon>
        <taxon>Holophagae</taxon>
        <taxon>Holophagales</taxon>
        <taxon>Holophagaceae</taxon>
        <taxon>Geothrix</taxon>
    </lineage>
</organism>
<dbReference type="Proteomes" id="UP001165069">
    <property type="component" value="Unassembled WGS sequence"/>
</dbReference>
<proteinExistence type="predicted"/>
<name>A0ABQ5QHC9_9BACT</name>
<evidence type="ECO:0000313" key="1">
    <source>
        <dbReference type="EMBL" id="GLH73736.1"/>
    </source>
</evidence>
<dbReference type="Pfam" id="PF13689">
    <property type="entry name" value="DUF4154"/>
    <property type="match status" value="1"/>
</dbReference>
<dbReference type="InterPro" id="IPR025293">
    <property type="entry name" value="YfiR/HmsC-like"/>
</dbReference>
<dbReference type="EMBL" id="BSDE01000004">
    <property type="protein sequence ID" value="GLH73736.1"/>
    <property type="molecule type" value="Genomic_DNA"/>
</dbReference>
<protein>
    <recommendedName>
        <fullName evidence="3">YfiR family protein</fullName>
    </recommendedName>
</protein>
<reference evidence="1 2" key="1">
    <citation type="journal article" date="2023" name="Antonie Van Leeuwenhoek">
        <title>Mesoterricola silvestris gen. nov., sp. nov., Mesoterricola sediminis sp. nov., Geothrix oryzae sp. nov., Geothrix edaphica sp. nov., Geothrix rubra sp. nov., and Geothrix limicola sp. nov., six novel members of Acidobacteriota isolated from soils.</title>
        <authorList>
            <person name="Itoh H."/>
            <person name="Sugisawa Y."/>
            <person name="Mise K."/>
            <person name="Xu Z."/>
            <person name="Kuniyasu M."/>
            <person name="Ushijima N."/>
            <person name="Kawano K."/>
            <person name="Kobayashi E."/>
            <person name="Shiratori Y."/>
            <person name="Masuda Y."/>
            <person name="Senoo K."/>
        </authorList>
    </citation>
    <scope>NUCLEOTIDE SEQUENCE [LARGE SCALE GENOMIC DNA]</scope>
    <source>
        <strain evidence="1 2">Red804</strain>
    </source>
</reference>